<keyword evidence="8" id="KW-0325">Glycoprotein</keyword>
<reference evidence="10 11" key="1">
    <citation type="submission" date="2023-05" db="EMBL/GenBank/DDBJ databases">
        <title>B98-5 Cell Line De Novo Hybrid Assembly: An Optical Mapping Approach.</title>
        <authorList>
            <person name="Kananen K."/>
            <person name="Auerbach J.A."/>
            <person name="Kautto E."/>
            <person name="Blachly J.S."/>
        </authorList>
    </citation>
    <scope>NUCLEOTIDE SEQUENCE [LARGE SCALE GENOMIC DNA]</scope>
    <source>
        <strain evidence="10">B95-8</strain>
        <tissue evidence="10">Cell line</tissue>
    </source>
</reference>
<comment type="subcellular location">
    <subcellularLocation>
        <location evidence="1">Cell membrane</location>
        <topology evidence="1">Single-pass type I membrane protein</topology>
    </subcellularLocation>
</comment>
<evidence type="ECO:0000256" key="8">
    <source>
        <dbReference type="ARBA" id="ARBA00023180"/>
    </source>
</evidence>
<sequence>MAVIVGVAVCVVLLLVLAAVGFFIHRSLVQSLPPDIRAGVCSAVPGTRRGRDTGVFTTALVINDVSEIPLDMQAGNPEQLKPLKTYVDPHTYEDPNQAVLKFTTEIHPSCVTRQKVIGAGEIGPLQRGPEEAASGWW</sequence>
<organism evidence="10 11">
    <name type="scientific">Saguinus oedipus</name>
    <name type="common">Cotton-top tamarin</name>
    <name type="synonym">Oedipomidas oedipus</name>
    <dbReference type="NCBI Taxonomy" id="9490"/>
    <lineage>
        <taxon>Eukaryota</taxon>
        <taxon>Metazoa</taxon>
        <taxon>Chordata</taxon>
        <taxon>Craniata</taxon>
        <taxon>Vertebrata</taxon>
        <taxon>Euteleostomi</taxon>
        <taxon>Mammalia</taxon>
        <taxon>Eutheria</taxon>
        <taxon>Euarchontoglires</taxon>
        <taxon>Primates</taxon>
        <taxon>Haplorrhini</taxon>
        <taxon>Platyrrhini</taxon>
        <taxon>Cebidae</taxon>
        <taxon>Callitrichinae</taxon>
        <taxon>Saguinus</taxon>
    </lineage>
</organism>
<evidence type="ECO:0000256" key="3">
    <source>
        <dbReference type="ARBA" id="ARBA00022741"/>
    </source>
</evidence>
<dbReference type="InterPro" id="IPR027936">
    <property type="entry name" value="Eph_TM"/>
</dbReference>
<dbReference type="Pfam" id="PF14575">
    <property type="entry name" value="EphA2_TM"/>
    <property type="match status" value="1"/>
</dbReference>
<evidence type="ECO:0000259" key="9">
    <source>
        <dbReference type="Pfam" id="PF14575"/>
    </source>
</evidence>
<evidence type="ECO:0000256" key="6">
    <source>
        <dbReference type="ARBA" id="ARBA00023136"/>
    </source>
</evidence>
<keyword evidence="3" id="KW-0547">Nucleotide-binding</keyword>
<comment type="caution">
    <text evidence="10">The sequence shown here is derived from an EMBL/GenBank/DDBJ whole genome shotgun (WGS) entry which is preliminary data.</text>
</comment>
<evidence type="ECO:0000256" key="2">
    <source>
        <dbReference type="ARBA" id="ARBA00022475"/>
    </source>
</evidence>
<evidence type="ECO:0000256" key="7">
    <source>
        <dbReference type="ARBA" id="ARBA00023170"/>
    </source>
</evidence>
<keyword evidence="5" id="KW-0130">Cell adhesion</keyword>
<dbReference type="InterPro" id="IPR050449">
    <property type="entry name" value="Ephrin_rcpt_TKs"/>
</dbReference>
<dbReference type="EMBL" id="JASSZA010000007">
    <property type="protein sequence ID" value="KAK2106008.1"/>
    <property type="molecule type" value="Genomic_DNA"/>
</dbReference>
<evidence type="ECO:0000256" key="4">
    <source>
        <dbReference type="ARBA" id="ARBA00022840"/>
    </source>
</evidence>
<evidence type="ECO:0000313" key="11">
    <source>
        <dbReference type="Proteomes" id="UP001266305"/>
    </source>
</evidence>
<protein>
    <recommendedName>
        <fullName evidence="9">Ephrin receptor transmembrane domain-containing protein</fullName>
    </recommendedName>
</protein>
<keyword evidence="2" id="KW-1003">Cell membrane</keyword>
<keyword evidence="4" id="KW-0067">ATP-binding</keyword>
<keyword evidence="6" id="KW-0472">Membrane</keyword>
<dbReference type="Proteomes" id="UP001266305">
    <property type="component" value="Unassembled WGS sequence"/>
</dbReference>
<dbReference type="Gene3D" id="1.20.5.510">
    <property type="entry name" value="Single helix bin"/>
    <property type="match status" value="1"/>
</dbReference>
<feature type="domain" description="Ephrin receptor transmembrane" evidence="9">
    <location>
        <begin position="78"/>
        <end position="108"/>
    </location>
</feature>
<name>A0ABQ9V9I4_SAGOE</name>
<dbReference type="Gene3D" id="3.30.200.20">
    <property type="entry name" value="Phosphorylase Kinase, domain 1"/>
    <property type="match status" value="1"/>
</dbReference>
<keyword evidence="11" id="KW-1185">Reference proteome</keyword>
<dbReference type="PANTHER" id="PTHR46877">
    <property type="entry name" value="EPH RECEPTOR A5"/>
    <property type="match status" value="1"/>
</dbReference>
<evidence type="ECO:0000256" key="1">
    <source>
        <dbReference type="ARBA" id="ARBA00004251"/>
    </source>
</evidence>
<proteinExistence type="predicted"/>
<gene>
    <name evidence="10" type="ORF">P7K49_015522</name>
</gene>
<accession>A0ABQ9V9I4</accession>
<evidence type="ECO:0000256" key="5">
    <source>
        <dbReference type="ARBA" id="ARBA00022889"/>
    </source>
</evidence>
<dbReference type="PANTHER" id="PTHR46877:SF20">
    <property type="entry name" value="RECEPTOR PROTEIN-TYROSINE KINASE"/>
    <property type="match status" value="1"/>
</dbReference>
<evidence type="ECO:0000313" key="10">
    <source>
        <dbReference type="EMBL" id="KAK2106008.1"/>
    </source>
</evidence>
<keyword evidence="7" id="KW-0675">Receptor</keyword>